<protein>
    <recommendedName>
        <fullName evidence="4">Transcription factor CBF/NF-Y/archaeal histone domain-containing protein</fullName>
    </recommendedName>
</protein>
<comment type="caution">
    <text evidence="5">The sequence shown here is derived from an EMBL/GenBank/DDBJ whole genome shotgun (WGS) entry which is preliminary data.</text>
</comment>
<evidence type="ECO:0000256" key="2">
    <source>
        <dbReference type="ARBA" id="ARBA00023242"/>
    </source>
</evidence>
<evidence type="ECO:0000313" key="6">
    <source>
        <dbReference type="Proteomes" id="UP001274830"/>
    </source>
</evidence>
<dbReference type="GO" id="GO:0046982">
    <property type="term" value="F:protein heterodimerization activity"/>
    <property type="evidence" value="ECO:0007669"/>
    <property type="project" value="InterPro"/>
</dbReference>
<keyword evidence="6" id="KW-1185">Reference proteome</keyword>
<dbReference type="AlphaFoldDB" id="A0AAE0WU12"/>
<dbReference type="InterPro" id="IPR009072">
    <property type="entry name" value="Histone-fold"/>
</dbReference>
<keyword evidence="2" id="KW-0539">Nucleus</keyword>
<proteinExistence type="predicted"/>
<sequence>MPYNNTPIQPTKEVTGTVSLPRTPPPQSPSLVTSPQLTQYTVARVKKIINVDDDVGNCSNNAAFVITAATEMFLQYLVEQSYNIVKSERKPRRNIQYRDVANAVARVENLEFLADVVPKTTTFKAFKQRQAKDVTNTTTATEGEANGELANGQGTLDGHMNAGKGVVSAGEEQAVNGASAGHEAMDVDAANGHRQAGQGAGVVESSKDVLGVEGDKVGRGEDEDMSDD</sequence>
<dbReference type="SUPFAM" id="SSF47113">
    <property type="entry name" value="Histone-fold"/>
    <property type="match status" value="1"/>
</dbReference>
<dbReference type="Pfam" id="PF00808">
    <property type="entry name" value="CBFD_NFYB_HMF"/>
    <property type="match status" value="1"/>
</dbReference>
<evidence type="ECO:0000256" key="3">
    <source>
        <dbReference type="SAM" id="MobiDB-lite"/>
    </source>
</evidence>
<feature type="domain" description="Transcription factor CBF/NF-Y/archaeal histone" evidence="4">
    <location>
        <begin position="43"/>
        <end position="104"/>
    </location>
</feature>
<dbReference type="PANTHER" id="PTHR10252:SF54">
    <property type="entry name" value="CHROMATIN ACCESSIBILITY COMPLEX PROTEIN 1"/>
    <property type="match status" value="1"/>
</dbReference>
<reference evidence="5" key="1">
    <citation type="submission" date="2023-07" db="EMBL/GenBank/DDBJ databases">
        <title>Black Yeasts Isolated from many extreme environments.</title>
        <authorList>
            <person name="Coleine C."/>
            <person name="Stajich J.E."/>
            <person name="Selbmann L."/>
        </authorList>
    </citation>
    <scope>NUCLEOTIDE SEQUENCE</scope>
    <source>
        <strain evidence="5">CCFEE 5485</strain>
    </source>
</reference>
<dbReference type="PANTHER" id="PTHR10252">
    <property type="entry name" value="HISTONE-LIKE TRANSCRIPTION FACTOR CCAAT-RELATED"/>
    <property type="match status" value="1"/>
</dbReference>
<accession>A0AAE0WU12</accession>
<feature type="region of interest" description="Disordered" evidence="3">
    <location>
        <begin position="1"/>
        <end position="33"/>
    </location>
</feature>
<feature type="compositionally biased region" description="Polar residues" evidence="3">
    <location>
        <begin position="1"/>
        <end position="20"/>
    </location>
</feature>
<feature type="region of interest" description="Disordered" evidence="3">
    <location>
        <begin position="189"/>
        <end position="228"/>
    </location>
</feature>
<dbReference type="GO" id="GO:0006261">
    <property type="term" value="P:DNA-templated DNA replication"/>
    <property type="evidence" value="ECO:0007669"/>
    <property type="project" value="TreeGrafter"/>
</dbReference>
<gene>
    <name evidence="5" type="ORF">LTR78_002260</name>
</gene>
<dbReference type="EMBL" id="JAUTXT010000005">
    <property type="protein sequence ID" value="KAK3678164.1"/>
    <property type="molecule type" value="Genomic_DNA"/>
</dbReference>
<dbReference type="Gene3D" id="1.10.20.10">
    <property type="entry name" value="Histone, subunit A"/>
    <property type="match status" value="1"/>
</dbReference>
<comment type="subcellular location">
    <subcellularLocation>
        <location evidence="1">Nucleus</location>
    </subcellularLocation>
</comment>
<name>A0AAE0WU12_9PEZI</name>
<evidence type="ECO:0000256" key="1">
    <source>
        <dbReference type="ARBA" id="ARBA00004123"/>
    </source>
</evidence>
<evidence type="ECO:0000313" key="5">
    <source>
        <dbReference type="EMBL" id="KAK3678164.1"/>
    </source>
</evidence>
<evidence type="ECO:0000259" key="4">
    <source>
        <dbReference type="Pfam" id="PF00808"/>
    </source>
</evidence>
<organism evidence="5 6">
    <name type="scientific">Recurvomyces mirabilis</name>
    <dbReference type="NCBI Taxonomy" id="574656"/>
    <lineage>
        <taxon>Eukaryota</taxon>
        <taxon>Fungi</taxon>
        <taxon>Dikarya</taxon>
        <taxon>Ascomycota</taxon>
        <taxon>Pezizomycotina</taxon>
        <taxon>Dothideomycetes</taxon>
        <taxon>Dothideomycetidae</taxon>
        <taxon>Mycosphaerellales</taxon>
        <taxon>Teratosphaeriaceae</taxon>
        <taxon>Recurvomyces</taxon>
    </lineage>
</organism>
<dbReference type="InterPro" id="IPR050568">
    <property type="entry name" value="Transcr_DNA_Rep_Reg"/>
</dbReference>
<dbReference type="Proteomes" id="UP001274830">
    <property type="component" value="Unassembled WGS sequence"/>
</dbReference>
<dbReference type="CDD" id="cd23645">
    <property type="entry name" value="HFD_Dpb3-like"/>
    <property type="match status" value="1"/>
</dbReference>
<dbReference type="GO" id="GO:0008623">
    <property type="term" value="C:CHRAC"/>
    <property type="evidence" value="ECO:0007669"/>
    <property type="project" value="TreeGrafter"/>
</dbReference>
<dbReference type="InterPro" id="IPR003958">
    <property type="entry name" value="CBFA_NFYB_domain"/>
</dbReference>